<dbReference type="EMBL" id="JAXQNO010000010">
    <property type="protein sequence ID" value="KAK4789632.1"/>
    <property type="molecule type" value="Genomic_DNA"/>
</dbReference>
<comment type="caution">
    <text evidence="1">The sequence shown here is derived from an EMBL/GenBank/DDBJ whole genome shotgun (WGS) entry which is preliminary data.</text>
</comment>
<accession>A0AAN7R4N7</accession>
<proteinExistence type="predicted"/>
<evidence type="ECO:0000313" key="2">
    <source>
        <dbReference type="Proteomes" id="UP001346149"/>
    </source>
</evidence>
<evidence type="ECO:0000313" key="1">
    <source>
        <dbReference type="EMBL" id="KAK4789632.1"/>
    </source>
</evidence>
<name>A0AAN7R4N7_TRANT</name>
<sequence>METTSFTTKEKSVYFHQPSLPTASSYRDAPLRRERLISTLICGGRRADISNRAPWDLVDLGVREEDPGLVLVGSVLGVREEDPDLALVGSVLGGLDSGRVVHGVLVQAGHGELVLVVHGVLVSSEGQGSSVASLMGCAIWLLHAYPACAAAGCSKIASGDPADRTAHLEALPSIDLI</sequence>
<dbReference type="Proteomes" id="UP001346149">
    <property type="component" value="Unassembled WGS sequence"/>
</dbReference>
<gene>
    <name evidence="1" type="ORF">SAY86_016936</name>
</gene>
<protein>
    <submittedName>
        <fullName evidence="1">Uncharacterized protein</fullName>
    </submittedName>
</protein>
<organism evidence="1 2">
    <name type="scientific">Trapa natans</name>
    <name type="common">Water chestnut</name>
    <dbReference type="NCBI Taxonomy" id="22666"/>
    <lineage>
        <taxon>Eukaryota</taxon>
        <taxon>Viridiplantae</taxon>
        <taxon>Streptophyta</taxon>
        <taxon>Embryophyta</taxon>
        <taxon>Tracheophyta</taxon>
        <taxon>Spermatophyta</taxon>
        <taxon>Magnoliopsida</taxon>
        <taxon>eudicotyledons</taxon>
        <taxon>Gunneridae</taxon>
        <taxon>Pentapetalae</taxon>
        <taxon>rosids</taxon>
        <taxon>malvids</taxon>
        <taxon>Myrtales</taxon>
        <taxon>Lythraceae</taxon>
        <taxon>Trapa</taxon>
    </lineage>
</organism>
<keyword evidence="2" id="KW-1185">Reference proteome</keyword>
<dbReference type="AlphaFoldDB" id="A0AAN7R4N7"/>
<reference evidence="1 2" key="1">
    <citation type="journal article" date="2023" name="Hortic Res">
        <title>Pangenome of water caltrop reveals structural variations and asymmetric subgenome divergence after allopolyploidization.</title>
        <authorList>
            <person name="Zhang X."/>
            <person name="Chen Y."/>
            <person name="Wang L."/>
            <person name="Yuan Y."/>
            <person name="Fang M."/>
            <person name="Shi L."/>
            <person name="Lu R."/>
            <person name="Comes H.P."/>
            <person name="Ma Y."/>
            <person name="Chen Y."/>
            <person name="Huang G."/>
            <person name="Zhou Y."/>
            <person name="Zheng Z."/>
            <person name="Qiu Y."/>
        </authorList>
    </citation>
    <scope>NUCLEOTIDE SEQUENCE [LARGE SCALE GENOMIC DNA]</scope>
    <source>
        <strain evidence="1">F231</strain>
    </source>
</reference>